<dbReference type="UniPathway" id="UPA00659"/>
<dbReference type="PANTHER" id="PTHR43149:SF1">
    <property type="entry name" value="DELTA(3,5)-DELTA(2,4)-DIENOYL-COA ISOMERASE, MITOCHONDRIAL"/>
    <property type="match status" value="1"/>
</dbReference>
<evidence type="ECO:0000256" key="1">
    <source>
        <dbReference type="ARBA" id="ARBA00005005"/>
    </source>
</evidence>
<keyword evidence="4" id="KW-0443">Lipid metabolism</keyword>
<comment type="similarity">
    <text evidence="2 6">Belongs to the enoyl-CoA hydratase/isomerase family.</text>
</comment>
<evidence type="ECO:0000256" key="5">
    <source>
        <dbReference type="ARBA" id="ARBA00023235"/>
    </source>
</evidence>
<dbReference type="KEGG" id="rde:RD1_1753"/>
<dbReference type="InterPro" id="IPR045002">
    <property type="entry name" value="Ech1-like"/>
</dbReference>
<dbReference type="AlphaFoldDB" id="Q169G9"/>
<evidence type="ECO:0000313" key="7">
    <source>
        <dbReference type="EMBL" id="ABG31374.1"/>
    </source>
</evidence>
<keyword evidence="5 7" id="KW-0413">Isomerase</keyword>
<comment type="pathway">
    <text evidence="1">Lipid metabolism; fatty acid beta-oxidation.</text>
</comment>
<keyword evidence="8" id="KW-1185">Reference proteome</keyword>
<evidence type="ECO:0000256" key="4">
    <source>
        <dbReference type="ARBA" id="ARBA00023098"/>
    </source>
</evidence>
<dbReference type="PROSITE" id="PS00166">
    <property type="entry name" value="ENOYL_COA_HYDRATASE"/>
    <property type="match status" value="1"/>
</dbReference>
<evidence type="ECO:0000256" key="2">
    <source>
        <dbReference type="ARBA" id="ARBA00005254"/>
    </source>
</evidence>
<dbReference type="eggNOG" id="COG1024">
    <property type="taxonomic scope" value="Bacteria"/>
</dbReference>
<dbReference type="Gene3D" id="3.90.226.10">
    <property type="entry name" value="2-enoyl-CoA Hydratase, Chain A, domain 1"/>
    <property type="match status" value="1"/>
</dbReference>
<accession>Q169G9</accession>
<dbReference type="STRING" id="375451.RD1_1753"/>
<dbReference type="InterPro" id="IPR029045">
    <property type="entry name" value="ClpP/crotonase-like_dom_sf"/>
</dbReference>
<evidence type="ECO:0000256" key="3">
    <source>
        <dbReference type="ARBA" id="ARBA00022832"/>
    </source>
</evidence>
<dbReference type="PANTHER" id="PTHR43149">
    <property type="entry name" value="ENOYL-COA HYDRATASE"/>
    <property type="match status" value="1"/>
</dbReference>
<evidence type="ECO:0000313" key="8">
    <source>
        <dbReference type="Proteomes" id="UP000007029"/>
    </source>
</evidence>
<dbReference type="InterPro" id="IPR018376">
    <property type="entry name" value="Enoyl-CoA_hyd/isom_CS"/>
</dbReference>
<dbReference type="GO" id="GO:0004300">
    <property type="term" value="F:enoyl-CoA hydratase activity"/>
    <property type="evidence" value="ECO:0007669"/>
    <property type="project" value="UniProtKB-EC"/>
</dbReference>
<proteinExistence type="inferred from homology"/>
<dbReference type="GO" id="GO:0016853">
    <property type="term" value="F:isomerase activity"/>
    <property type="evidence" value="ECO:0007669"/>
    <property type="project" value="UniProtKB-KW"/>
</dbReference>
<dbReference type="InterPro" id="IPR001753">
    <property type="entry name" value="Enoyl-CoA_hydra/iso"/>
</dbReference>
<dbReference type="InterPro" id="IPR014748">
    <property type="entry name" value="Enoyl-CoA_hydra_C"/>
</dbReference>
<evidence type="ECO:0000256" key="6">
    <source>
        <dbReference type="RuleBase" id="RU003707"/>
    </source>
</evidence>
<keyword evidence="7" id="KW-0456">Lyase</keyword>
<keyword evidence="3" id="KW-0276">Fatty acid metabolism</keyword>
<gene>
    <name evidence="7" type="ordered locus">RD1_1753</name>
</gene>
<sequence length="262" mass="27726">MSRLRLSHHDHIAHVTLTRAEKKNAMDDEMIDAIIAAGEDVAASSARAVVLSGEGSCFCAGIDIAGLSGMVGQDIEALVMPRTHGMGTTNRWQEVAMIWHRLDIPVIAALHGVVFGAGLQLALGADIRLAAPGTQVAVMEMKWGLIPDMGGMVLLPRLVRDDVMKRMIYTAAPIPAEQAAAWGLVTEVVADPLEAAQDLATQIAGNGPNAIRAAKSLCAYAHTAAPADVLKEESRLQVALLGKPEQMEVIAAQFAKRAPDFG</sequence>
<dbReference type="Gene3D" id="1.10.12.10">
    <property type="entry name" value="Lyase 2-enoyl-coa Hydratase, Chain A, domain 2"/>
    <property type="match status" value="1"/>
</dbReference>
<dbReference type="EMBL" id="CP000362">
    <property type="protein sequence ID" value="ABG31374.1"/>
    <property type="molecule type" value="Genomic_DNA"/>
</dbReference>
<dbReference type="RefSeq" id="WP_011567993.1">
    <property type="nucleotide sequence ID" value="NC_008209.1"/>
</dbReference>
<dbReference type="GO" id="GO:0006635">
    <property type="term" value="P:fatty acid beta-oxidation"/>
    <property type="evidence" value="ECO:0007669"/>
    <property type="project" value="UniProtKB-UniPathway"/>
</dbReference>
<dbReference type="EC" id="4.2.1.17" evidence="7"/>
<dbReference type="CDD" id="cd06558">
    <property type="entry name" value="crotonase-like"/>
    <property type="match status" value="1"/>
</dbReference>
<dbReference type="NCBIfam" id="NF005699">
    <property type="entry name" value="PRK07509.1"/>
    <property type="match status" value="1"/>
</dbReference>
<dbReference type="OrthoDB" id="9781757at2"/>
<dbReference type="Pfam" id="PF00378">
    <property type="entry name" value="ECH_1"/>
    <property type="match status" value="1"/>
</dbReference>
<dbReference type="Proteomes" id="UP000007029">
    <property type="component" value="Chromosome"/>
</dbReference>
<dbReference type="SUPFAM" id="SSF52096">
    <property type="entry name" value="ClpP/crotonase"/>
    <property type="match status" value="1"/>
</dbReference>
<organism evidence="7 8">
    <name type="scientific">Roseobacter denitrificans (strain ATCC 33942 / OCh 114)</name>
    <name type="common">Erythrobacter sp. (strain OCh 114)</name>
    <name type="synonym">Roseobacter denitrificans</name>
    <dbReference type="NCBI Taxonomy" id="375451"/>
    <lineage>
        <taxon>Bacteria</taxon>
        <taxon>Pseudomonadati</taxon>
        <taxon>Pseudomonadota</taxon>
        <taxon>Alphaproteobacteria</taxon>
        <taxon>Rhodobacterales</taxon>
        <taxon>Roseobacteraceae</taxon>
        <taxon>Roseobacter</taxon>
    </lineage>
</organism>
<protein>
    <submittedName>
        <fullName evidence="7">Enoyl-CoA hydratase/isomerase</fullName>
        <ecNumber evidence="7">4.2.1.17</ecNumber>
    </submittedName>
</protein>
<dbReference type="HOGENOM" id="CLU_009834_7_0_5"/>
<reference evidence="7 8" key="1">
    <citation type="journal article" date="2007" name="J. Bacteriol.">
        <title>The complete genome sequence of Roseobacter denitrificans reveals a mixotrophic rather than photosynthetic metabolism.</title>
        <authorList>
            <person name="Swingley W.D."/>
            <person name="Sadekar S."/>
            <person name="Mastrian S.D."/>
            <person name="Matthies H.J."/>
            <person name="Hao J."/>
            <person name="Ramos H."/>
            <person name="Acharya C.R."/>
            <person name="Conrad A.L."/>
            <person name="Taylor H.L."/>
            <person name="Dejesa L.C."/>
            <person name="Shah M.K."/>
            <person name="O'huallachain M.E."/>
            <person name="Lince M.T."/>
            <person name="Blankenship R.E."/>
            <person name="Beatty J.T."/>
            <person name="Touchman J.W."/>
        </authorList>
    </citation>
    <scope>NUCLEOTIDE SEQUENCE [LARGE SCALE GENOMIC DNA]</scope>
    <source>
        <strain evidence="8">ATCC 33942 / OCh 114</strain>
    </source>
</reference>
<name>Q169G9_ROSDO</name>